<dbReference type="AlphaFoldDB" id="A0A0F9V796"/>
<comment type="caution">
    <text evidence="1">The sequence shown here is derived from an EMBL/GenBank/DDBJ whole genome shotgun (WGS) entry which is preliminary data.</text>
</comment>
<name>A0A0F9V796_9ZZZZ</name>
<proteinExistence type="predicted"/>
<reference evidence="1" key="1">
    <citation type="journal article" date="2015" name="Nature">
        <title>Complex archaea that bridge the gap between prokaryotes and eukaryotes.</title>
        <authorList>
            <person name="Spang A."/>
            <person name="Saw J.H."/>
            <person name="Jorgensen S.L."/>
            <person name="Zaremba-Niedzwiedzka K."/>
            <person name="Martijn J."/>
            <person name="Lind A.E."/>
            <person name="van Eijk R."/>
            <person name="Schleper C."/>
            <person name="Guy L."/>
            <person name="Ettema T.J."/>
        </authorList>
    </citation>
    <scope>NUCLEOTIDE SEQUENCE</scope>
</reference>
<gene>
    <name evidence="1" type="ORF">LCGC14_0519080</name>
</gene>
<protein>
    <submittedName>
        <fullName evidence="1">Uncharacterized protein</fullName>
    </submittedName>
</protein>
<dbReference type="EMBL" id="LAZR01000648">
    <property type="protein sequence ID" value="KKN61748.1"/>
    <property type="molecule type" value="Genomic_DNA"/>
</dbReference>
<evidence type="ECO:0000313" key="1">
    <source>
        <dbReference type="EMBL" id="KKN61748.1"/>
    </source>
</evidence>
<accession>A0A0F9V796</accession>
<sequence length="94" mass="10688">MTKSAANKPDVDGLETWPEITRDALELAVRTAANLHELPPSCRTRACRKTGRCQTEILRDPQSLCQGDWTHSADLTVVGMFAFLLHLTRHWWED</sequence>
<organism evidence="1">
    <name type="scientific">marine sediment metagenome</name>
    <dbReference type="NCBI Taxonomy" id="412755"/>
    <lineage>
        <taxon>unclassified sequences</taxon>
        <taxon>metagenomes</taxon>
        <taxon>ecological metagenomes</taxon>
    </lineage>
</organism>